<dbReference type="InterPro" id="IPR036872">
    <property type="entry name" value="CH_dom_sf"/>
</dbReference>
<evidence type="ECO:0000256" key="2">
    <source>
        <dbReference type="ARBA" id="ARBA00023203"/>
    </source>
</evidence>
<evidence type="ECO:0000313" key="5">
    <source>
        <dbReference type="EMBL" id="CAF4170720.1"/>
    </source>
</evidence>
<gene>
    <name evidence="4" type="ORF">OVA965_LOCUS31223</name>
    <name evidence="5" type="ORF">TMI583_LOCUS32048</name>
</gene>
<reference evidence="5" key="1">
    <citation type="submission" date="2021-02" db="EMBL/GenBank/DDBJ databases">
        <authorList>
            <person name="Nowell W R."/>
        </authorList>
    </citation>
    <scope>NUCLEOTIDE SEQUENCE</scope>
</reference>
<dbReference type="PROSITE" id="PS50021">
    <property type="entry name" value="CH"/>
    <property type="match status" value="2"/>
</dbReference>
<feature type="domain" description="Calponin-homology (CH)" evidence="3">
    <location>
        <begin position="4"/>
        <end position="108"/>
    </location>
</feature>
<dbReference type="AlphaFoldDB" id="A0A8S2RLH3"/>
<dbReference type="PANTHER" id="PTHR11915">
    <property type="entry name" value="SPECTRIN/FILAMIN RELATED CYTOSKELETAL PROTEIN"/>
    <property type="match status" value="1"/>
</dbReference>
<feature type="non-terminal residue" evidence="5">
    <location>
        <position position="471"/>
    </location>
</feature>
<dbReference type="EMBL" id="CAJOBA010044945">
    <property type="protein sequence ID" value="CAF4170720.1"/>
    <property type="molecule type" value="Genomic_DNA"/>
</dbReference>
<comment type="caution">
    <text evidence="5">The sequence shown here is derived from an EMBL/GenBank/DDBJ whole genome shotgun (WGS) entry which is preliminary data.</text>
</comment>
<dbReference type="Pfam" id="PF00307">
    <property type="entry name" value="CH"/>
    <property type="match status" value="2"/>
</dbReference>
<feature type="non-terminal residue" evidence="5">
    <location>
        <position position="1"/>
    </location>
</feature>
<evidence type="ECO:0000256" key="1">
    <source>
        <dbReference type="ARBA" id="ARBA00022737"/>
    </source>
</evidence>
<dbReference type="Gene3D" id="1.20.58.60">
    <property type="match status" value="2"/>
</dbReference>
<dbReference type="EMBL" id="CAJNOK010023292">
    <property type="protein sequence ID" value="CAF1360579.1"/>
    <property type="molecule type" value="Genomic_DNA"/>
</dbReference>
<dbReference type="SMART" id="SM00150">
    <property type="entry name" value="SPEC"/>
    <property type="match status" value="2"/>
</dbReference>
<proteinExistence type="predicted"/>
<accession>A0A8S2RLH3</accession>
<dbReference type="Pfam" id="PF00435">
    <property type="entry name" value="Spectrin"/>
    <property type="match status" value="2"/>
</dbReference>
<dbReference type="SUPFAM" id="SSF47576">
    <property type="entry name" value="Calponin-homology domain, CH-domain"/>
    <property type="match status" value="1"/>
</dbReference>
<dbReference type="Gene3D" id="1.10.418.10">
    <property type="entry name" value="Calponin-like domain"/>
    <property type="match status" value="2"/>
</dbReference>
<dbReference type="SUPFAM" id="SSF46966">
    <property type="entry name" value="Spectrin repeat"/>
    <property type="match status" value="3"/>
</dbReference>
<evidence type="ECO:0000313" key="6">
    <source>
        <dbReference type="Proteomes" id="UP000682733"/>
    </source>
</evidence>
<name>A0A8S2RLH3_9BILA</name>
<dbReference type="PROSITE" id="PS00020">
    <property type="entry name" value="ACTININ_2"/>
    <property type="match status" value="1"/>
</dbReference>
<dbReference type="Proteomes" id="UP000677228">
    <property type="component" value="Unassembled WGS sequence"/>
</dbReference>
<dbReference type="Proteomes" id="UP000682733">
    <property type="component" value="Unassembled WGS sequence"/>
</dbReference>
<evidence type="ECO:0000313" key="4">
    <source>
        <dbReference type="EMBL" id="CAF1360579.1"/>
    </source>
</evidence>
<sequence length="471" mass="55094">EREDVQKKAFTKWINTRLTKVNHPPVDDLYQDLRDGVVLLKLLECLTGNEYKREIGRMRVHHIGNVNKAIAVLNEHGIKLLSISSNDIVDGNPKLTLALIWSIIQFWQDVFKTVAPDVQQNNIEKFLLNWCQQTTKGYKGVEIKDFTRSWQDGLGFNALIHHFRPDLFDYDEILQNASERNLEHAFSVAKNSIRSYKETTISSSISPELTSYQINMEKILSWILQLEDKLDNKEKVVLNDLKLVKEQFQAHEDFMVSLTKEQNQIGQVLQEGNHLFNNGQLQLREENEIKEQMRILNKRWESLRKKALDRQSTLHKTLMKLQIDQIESFDKWLANAEHRIQNDLNIMDEDLSGIERQYKQLALLQDDLVSQQQITESLQNMVIVIDDTSSTNGTGDQIKFNSNDIEQKLSNLSERWASICNFVQNRWITLQEVKIELEQIYTAQDKLDKWLTKKEFELKQIKLETNVLDTD</sequence>
<protein>
    <recommendedName>
        <fullName evidence="3">Calponin-homology (CH) domain-containing protein</fullName>
    </recommendedName>
</protein>
<dbReference type="InterPro" id="IPR018159">
    <property type="entry name" value="Spectrin/alpha-actinin"/>
</dbReference>
<dbReference type="FunFam" id="1.20.58.60:FF:000075">
    <property type="entry name" value="utrophin isoform X1"/>
    <property type="match status" value="1"/>
</dbReference>
<dbReference type="InterPro" id="IPR001715">
    <property type="entry name" value="CH_dom"/>
</dbReference>
<feature type="domain" description="Calponin-homology (CH)" evidence="3">
    <location>
        <begin position="121"/>
        <end position="231"/>
    </location>
</feature>
<dbReference type="InterPro" id="IPR002017">
    <property type="entry name" value="Spectrin_repeat"/>
</dbReference>
<dbReference type="PROSITE" id="PS00019">
    <property type="entry name" value="ACTININ_1"/>
    <property type="match status" value="1"/>
</dbReference>
<dbReference type="CDD" id="cd00176">
    <property type="entry name" value="SPEC"/>
    <property type="match status" value="1"/>
</dbReference>
<dbReference type="GO" id="GO:0003779">
    <property type="term" value="F:actin binding"/>
    <property type="evidence" value="ECO:0007669"/>
    <property type="project" value="UniProtKB-KW"/>
</dbReference>
<dbReference type="SMART" id="SM00033">
    <property type="entry name" value="CH"/>
    <property type="match status" value="2"/>
</dbReference>
<keyword evidence="1" id="KW-0677">Repeat</keyword>
<evidence type="ECO:0000259" key="3">
    <source>
        <dbReference type="PROSITE" id="PS50021"/>
    </source>
</evidence>
<organism evidence="5 6">
    <name type="scientific">Didymodactylos carnosus</name>
    <dbReference type="NCBI Taxonomy" id="1234261"/>
    <lineage>
        <taxon>Eukaryota</taxon>
        <taxon>Metazoa</taxon>
        <taxon>Spiralia</taxon>
        <taxon>Gnathifera</taxon>
        <taxon>Rotifera</taxon>
        <taxon>Eurotatoria</taxon>
        <taxon>Bdelloidea</taxon>
        <taxon>Philodinida</taxon>
        <taxon>Philodinidae</taxon>
        <taxon>Didymodactylos</taxon>
    </lineage>
</organism>
<dbReference type="InterPro" id="IPR001589">
    <property type="entry name" value="Actinin_actin-bd_CS"/>
</dbReference>
<keyword evidence="2" id="KW-0009">Actin-binding</keyword>